<accession>A0ABT5HIY0</accession>
<name>A0ABT5HIY0_9CAUL</name>
<reference evidence="1 2" key="1">
    <citation type="submission" date="2023-01" db="EMBL/GenBank/DDBJ databases">
        <title>Novel species of the genus Asticcacaulis isolated from rivers.</title>
        <authorList>
            <person name="Lu H."/>
        </authorList>
    </citation>
    <scope>NUCLEOTIDE SEQUENCE [LARGE SCALE GENOMIC DNA]</scope>
    <source>
        <strain evidence="1 2">LKC15W</strain>
    </source>
</reference>
<proteinExistence type="predicted"/>
<dbReference type="EMBL" id="JAQQKV010000002">
    <property type="protein sequence ID" value="MDC7676200.1"/>
    <property type="molecule type" value="Genomic_DNA"/>
</dbReference>
<organism evidence="1 2">
    <name type="scientific">Asticcacaulis machinosus</name>
    <dbReference type="NCBI Taxonomy" id="2984211"/>
    <lineage>
        <taxon>Bacteria</taxon>
        <taxon>Pseudomonadati</taxon>
        <taxon>Pseudomonadota</taxon>
        <taxon>Alphaproteobacteria</taxon>
        <taxon>Caulobacterales</taxon>
        <taxon>Caulobacteraceae</taxon>
        <taxon>Asticcacaulis</taxon>
    </lineage>
</organism>
<evidence type="ECO:0000313" key="2">
    <source>
        <dbReference type="Proteomes" id="UP001218579"/>
    </source>
</evidence>
<evidence type="ECO:0000313" key="1">
    <source>
        <dbReference type="EMBL" id="MDC7676200.1"/>
    </source>
</evidence>
<dbReference type="Proteomes" id="UP001218579">
    <property type="component" value="Unassembled WGS sequence"/>
</dbReference>
<keyword evidence="2" id="KW-1185">Reference proteome</keyword>
<dbReference type="RefSeq" id="WP_272744549.1">
    <property type="nucleotide sequence ID" value="NZ_JAQQKV010000002.1"/>
</dbReference>
<comment type="caution">
    <text evidence="1">The sequence shown here is derived from an EMBL/GenBank/DDBJ whole genome shotgun (WGS) entry which is preliminary data.</text>
</comment>
<gene>
    <name evidence="1" type="ORF">PQU98_08665</name>
</gene>
<protein>
    <submittedName>
        <fullName evidence="1">Uncharacterized protein</fullName>
    </submittedName>
</protein>
<sequence length="335" mass="36866">MAIHKVKRIPKSVKRFSEPNARQIKNLLLAVMVASGITSGAALADARSDAIETLTRRQFILTADKRCHLLDAPAVTALNAGLIQSRNQLVRAGISASNMRMVLNRAREAGERVDCASSALQSEAETVRGAYRAFVAQPRLDLPSGRTSWQATRSHGDDVMWRLVQHQNSRDGHLALGLYGTLTGFDLTVMAQFKGDERPYAARLMMRDPRMNSTGVISRDTYTLSTRLPAGFNEAYSRTFMASNRRDLQIALGGGRKVNLAGFDVTGQYVGTTEPKPTVRFDFPRSAMMAMAGLDPREDMIVAFEFRDGPRYARFEVGDFITGAGFIALPSPYGQ</sequence>